<protein>
    <submittedName>
        <fullName evidence="1">Inositol oxygenase 2</fullName>
    </submittedName>
</protein>
<dbReference type="AlphaFoldDB" id="A0A8S0SS89"/>
<dbReference type="Gramene" id="OE9A066794T1">
    <property type="protein sequence ID" value="OE9A066794C1"/>
    <property type="gene ID" value="OE9A066794"/>
</dbReference>
<dbReference type="EMBL" id="CACTIH010005509">
    <property type="protein sequence ID" value="CAA2995817.1"/>
    <property type="molecule type" value="Genomic_DNA"/>
</dbReference>
<dbReference type="OrthoDB" id="448448at2759"/>
<dbReference type="Proteomes" id="UP000594638">
    <property type="component" value="Unassembled WGS sequence"/>
</dbReference>
<gene>
    <name evidence="1" type="ORF">OLEA9_A066794</name>
</gene>
<reference evidence="1 2" key="1">
    <citation type="submission" date="2019-12" db="EMBL/GenBank/DDBJ databases">
        <authorList>
            <person name="Alioto T."/>
            <person name="Alioto T."/>
            <person name="Gomez Garrido J."/>
        </authorList>
    </citation>
    <scope>NUCLEOTIDE SEQUENCE [LARGE SCALE GENOMIC DNA]</scope>
</reference>
<keyword evidence="2" id="KW-1185">Reference proteome</keyword>
<organism evidence="1 2">
    <name type="scientific">Olea europaea subsp. europaea</name>
    <dbReference type="NCBI Taxonomy" id="158383"/>
    <lineage>
        <taxon>Eukaryota</taxon>
        <taxon>Viridiplantae</taxon>
        <taxon>Streptophyta</taxon>
        <taxon>Embryophyta</taxon>
        <taxon>Tracheophyta</taxon>
        <taxon>Spermatophyta</taxon>
        <taxon>Magnoliopsida</taxon>
        <taxon>eudicotyledons</taxon>
        <taxon>Gunneridae</taxon>
        <taxon>Pentapetalae</taxon>
        <taxon>asterids</taxon>
        <taxon>lamiids</taxon>
        <taxon>Lamiales</taxon>
        <taxon>Oleaceae</taxon>
        <taxon>Oleeae</taxon>
        <taxon>Olea</taxon>
    </lineage>
</organism>
<proteinExistence type="predicted"/>
<name>A0A8S0SS89_OLEEU</name>
<evidence type="ECO:0000313" key="2">
    <source>
        <dbReference type="Proteomes" id="UP000594638"/>
    </source>
</evidence>
<sequence>MEVPKQPLVNEEEDEIEAESTFYGRKRNYAKTKKSSKSRKGKKGIDNGLLVTISGPLAKEPKGWVQKATSNAKDYNVALNQRYSYYQLSTSPPHPTQKKKKKKGIEKGGFTCSICGFSNNSKMTASIEMAKKLPCEKLVCLLNCLEASLAICGICSSMLRTEDTNLKMTSSSWEKYRQNVSCSPVLLSPGRYRVPTHLNLLPWIHRKMLL</sequence>
<evidence type="ECO:0000313" key="1">
    <source>
        <dbReference type="EMBL" id="CAA2995817.1"/>
    </source>
</evidence>
<accession>A0A8S0SS89</accession>
<comment type="caution">
    <text evidence="1">The sequence shown here is derived from an EMBL/GenBank/DDBJ whole genome shotgun (WGS) entry which is preliminary data.</text>
</comment>